<feature type="transmembrane region" description="Helical" evidence="4">
    <location>
        <begin position="7"/>
        <end position="26"/>
    </location>
</feature>
<proteinExistence type="inferred from homology"/>
<dbReference type="InterPro" id="IPR002692">
    <property type="entry name" value="S45"/>
</dbReference>
<evidence type="ECO:0000256" key="4">
    <source>
        <dbReference type="SAM" id="Phobius"/>
    </source>
</evidence>
<dbReference type="InterPro" id="IPR023343">
    <property type="entry name" value="Penicillin_amidase_dom1"/>
</dbReference>
<dbReference type="Proteomes" id="UP001595444">
    <property type="component" value="Unassembled WGS sequence"/>
</dbReference>
<dbReference type="PANTHER" id="PTHR34218">
    <property type="entry name" value="PEPTIDASE S45 PENICILLIN AMIDASE"/>
    <property type="match status" value="1"/>
</dbReference>
<dbReference type="CDD" id="cd03747">
    <property type="entry name" value="Ntn_PGA_like"/>
    <property type="match status" value="1"/>
</dbReference>
<comment type="similarity">
    <text evidence="1">Belongs to the peptidase S45 family.</text>
</comment>
<evidence type="ECO:0000256" key="1">
    <source>
        <dbReference type="ARBA" id="ARBA00006586"/>
    </source>
</evidence>
<dbReference type="Gene3D" id="2.30.120.10">
    <property type="match status" value="1"/>
</dbReference>
<protein>
    <submittedName>
        <fullName evidence="5">Penicillin acylase family protein</fullName>
    </submittedName>
</protein>
<comment type="caution">
    <text evidence="5">The sequence shown here is derived from an EMBL/GenBank/DDBJ whole genome shotgun (WGS) entry which is preliminary data.</text>
</comment>
<reference evidence="6" key="1">
    <citation type="journal article" date="2019" name="Int. J. Syst. Evol. Microbiol.">
        <title>The Global Catalogue of Microorganisms (GCM) 10K type strain sequencing project: providing services to taxonomists for standard genome sequencing and annotation.</title>
        <authorList>
            <consortium name="The Broad Institute Genomics Platform"/>
            <consortium name="The Broad Institute Genome Sequencing Center for Infectious Disease"/>
            <person name="Wu L."/>
            <person name="Ma J."/>
        </authorList>
    </citation>
    <scope>NUCLEOTIDE SEQUENCE [LARGE SCALE GENOMIC DNA]</scope>
    <source>
        <strain evidence="6">KCTC 62164</strain>
    </source>
</reference>
<keyword evidence="6" id="KW-1185">Reference proteome</keyword>
<keyword evidence="4" id="KW-0812">Transmembrane</keyword>
<sequence>MNKLKITSLMVVGFLFVAGLLGFGWLKSSLPKTNGTVIVAGISGEITIARDEHGVPHISAETDNDLYFAAGYVHAQDRLWQMMMNRRIGRGRLSELAGSSTLSVDKFFRTLGFKAKAEKAYDNLPSDLKQSLHAYADGVNAYIKDNKSALPPEFILTGTEPELWHPVDSLIWHKMMWLDLSGNMRQEIARARLLTKLPPEKVMSIYATYPGDTETALPDLTEIYKSSPIEETAFALGKPKPEGYGSNNWLVDGTRTQSGKPLLANDPHLGLTTPSIWYLMRLYNTTTHKNIVGVSFPGTPVIVLGRNDAIAWGFTNTAPDSQDLFIEKLAEGGDKYHTPNGLSSFDSHEETIIVKDAEPVTIQVRTTRHGPVVSDIHPETAEFVDNGYVIALQWTALQDKDTAIGAMIAIGKAQNFEQFKEAGKLYFGPEQNMIYADIEGNVGYYAPALVPIRHPDNKIAGRIPSPGWDALYDWQGYIPYEDLPTRYNPKGGIIATANEKIVGQDYPYFITRDWSLPYRGNRIRHLLESTEKHTVASFSHIQNDITSDMARDILPLLLTALDQESPAFTILKNWDGRMNKDSPEPLIFQLWLSYYQHMLMADELGELYDSFTYINPRLIKSSLYWSLSEEKRPAENTYFNLPVIDKLTALSWCNNKETPDRREICTKYARSAMSSAIADLSDKYGPQLSTWKWGTEHILHQEHRPFSNIDMLKPYFEISAAVSGGTYTVNVAGVSTKNGARNTSTFGPSYRGIFDLSDLDRSRYIQPTGQSGNPLSRHYKDMFKKWAKTESFEIPTNTPIPAGSTEVLQLIPKE</sequence>
<keyword evidence="3" id="KW-0865">Zymogen</keyword>
<evidence type="ECO:0000256" key="2">
    <source>
        <dbReference type="ARBA" id="ARBA00022801"/>
    </source>
</evidence>
<organism evidence="5 6">
    <name type="scientific">Kordiimonas pumila</name>
    <dbReference type="NCBI Taxonomy" id="2161677"/>
    <lineage>
        <taxon>Bacteria</taxon>
        <taxon>Pseudomonadati</taxon>
        <taxon>Pseudomonadota</taxon>
        <taxon>Alphaproteobacteria</taxon>
        <taxon>Kordiimonadales</taxon>
        <taxon>Kordiimonadaceae</taxon>
        <taxon>Kordiimonas</taxon>
    </lineage>
</organism>
<dbReference type="InterPro" id="IPR043147">
    <property type="entry name" value="Penicillin_amidase_A-knob"/>
</dbReference>
<dbReference type="PIRSF" id="PIRSF001227">
    <property type="entry name" value="Pen_acylase"/>
    <property type="match status" value="1"/>
</dbReference>
<keyword evidence="4" id="KW-0472">Membrane</keyword>
<dbReference type="Gene3D" id="3.60.20.10">
    <property type="entry name" value="Glutamine Phosphoribosylpyrophosphate, subunit 1, domain 1"/>
    <property type="match status" value="1"/>
</dbReference>
<dbReference type="Gene3D" id="1.10.439.10">
    <property type="entry name" value="Penicillin Amidohydrolase, domain 1"/>
    <property type="match status" value="1"/>
</dbReference>
<keyword evidence="2" id="KW-0378">Hydrolase</keyword>
<keyword evidence="4" id="KW-1133">Transmembrane helix</keyword>
<dbReference type="Pfam" id="PF01804">
    <property type="entry name" value="Penicil_amidase"/>
    <property type="match status" value="1"/>
</dbReference>
<dbReference type="RefSeq" id="WP_194212633.1">
    <property type="nucleotide sequence ID" value="NZ_CP061205.1"/>
</dbReference>
<name>A0ABV7D0V6_9PROT</name>
<dbReference type="EMBL" id="JBHRSL010000002">
    <property type="protein sequence ID" value="MFC3050778.1"/>
    <property type="molecule type" value="Genomic_DNA"/>
</dbReference>
<dbReference type="InterPro" id="IPR014395">
    <property type="entry name" value="Pen/GL7ACA/AHL_acylase"/>
</dbReference>
<dbReference type="InterPro" id="IPR029055">
    <property type="entry name" value="Ntn_hydrolases_N"/>
</dbReference>
<dbReference type="InterPro" id="IPR043146">
    <property type="entry name" value="Penicillin_amidase_N_B-knob"/>
</dbReference>
<evidence type="ECO:0000313" key="6">
    <source>
        <dbReference type="Proteomes" id="UP001595444"/>
    </source>
</evidence>
<evidence type="ECO:0000256" key="3">
    <source>
        <dbReference type="ARBA" id="ARBA00023145"/>
    </source>
</evidence>
<dbReference type="SUPFAM" id="SSF56235">
    <property type="entry name" value="N-terminal nucleophile aminohydrolases (Ntn hydrolases)"/>
    <property type="match status" value="1"/>
</dbReference>
<gene>
    <name evidence="5" type="ORF">ACFOKA_02555</name>
</gene>
<evidence type="ECO:0000313" key="5">
    <source>
        <dbReference type="EMBL" id="MFC3050778.1"/>
    </source>
</evidence>
<dbReference type="Gene3D" id="1.10.1400.10">
    <property type="match status" value="1"/>
</dbReference>
<dbReference type="PANTHER" id="PTHR34218:SF4">
    <property type="entry name" value="ACYL-HOMOSERINE LACTONE ACYLASE QUIP"/>
    <property type="match status" value="1"/>
</dbReference>
<accession>A0ABV7D0V6</accession>